<accession>A0A510G646</accession>
<evidence type="ECO:0000256" key="2">
    <source>
        <dbReference type="ARBA" id="ARBA00022452"/>
    </source>
</evidence>
<evidence type="ECO:0000256" key="4">
    <source>
        <dbReference type="ARBA" id="ARBA00023136"/>
    </source>
</evidence>
<dbReference type="SMART" id="SM00869">
    <property type="entry name" value="Autotransporter"/>
    <property type="match status" value="1"/>
</dbReference>
<gene>
    <name evidence="8" type="ORF">RAS_00610</name>
</gene>
<name>A0A510G646_9RICK</name>
<dbReference type="InterPro" id="IPR036709">
    <property type="entry name" value="Autotransporte_beta_dom_sf"/>
</dbReference>
<evidence type="ECO:0000256" key="6">
    <source>
        <dbReference type="SAM" id="Coils"/>
    </source>
</evidence>
<dbReference type="InterPro" id="IPR005546">
    <property type="entry name" value="Autotransporte_beta"/>
</dbReference>
<keyword evidence="4" id="KW-0472">Membrane</keyword>
<evidence type="ECO:0000313" key="8">
    <source>
        <dbReference type="EMBL" id="BBJ30952.1"/>
    </source>
</evidence>
<keyword evidence="5" id="KW-0998">Cell outer membrane</keyword>
<sequence>MNFRAGLQVQQAGQAAVQEVAQQQARVNAQTQAMQAQAQREANERAIVEENNRRIEEQRLQAEYQQRQANEIRVAEEYVKKPEPQKLAEAINNTIVVHTENTFVAEAQKEVIREKSALVMKNPEKHAVELAKELVNNKAELKVANDDTVVVSKTKQEQSLLFVANLAQVAPDNAKKVVEHLTEQGTRSVSVANVTAEAVTSNINNHLSGGSMIAVAAGDEENPIITKKGLWVAGTFSLSNQDAYKGNPSYKGMVSGGTIGGDLYIGENNLVGIAYSRMNSDFKFKGSSTGDKLSAESDIISIYGQQQFSNGLILQEIFSASNSKINKKDLRPVGPNSYKTASGKYTSKAYGFEGNVGYQFSAMDGINLMPNIGIRYNTYKDNAYTETSTGVNNMYVAGKSGNLTTGIAGIKLTAPKRLSNDTQISTGTACFHRK</sequence>
<dbReference type="SUPFAM" id="SSF103515">
    <property type="entry name" value="Autotransporter"/>
    <property type="match status" value="1"/>
</dbReference>
<dbReference type="Gene3D" id="2.40.128.130">
    <property type="entry name" value="Autotransporter beta-domain"/>
    <property type="match status" value="1"/>
</dbReference>
<evidence type="ECO:0000313" key="9">
    <source>
        <dbReference type="Proteomes" id="UP000321183"/>
    </source>
</evidence>
<organism evidence="8 9">
    <name type="scientific">Rickettsia asiatica</name>
    <dbReference type="NCBI Taxonomy" id="238800"/>
    <lineage>
        <taxon>Bacteria</taxon>
        <taxon>Pseudomonadati</taxon>
        <taxon>Pseudomonadota</taxon>
        <taxon>Alphaproteobacteria</taxon>
        <taxon>Rickettsiales</taxon>
        <taxon>Rickettsiaceae</taxon>
        <taxon>Rickettsieae</taxon>
        <taxon>Rickettsia</taxon>
        <taxon>spotted fever group</taxon>
    </lineage>
</organism>
<dbReference type="GO" id="GO:0009279">
    <property type="term" value="C:cell outer membrane"/>
    <property type="evidence" value="ECO:0007669"/>
    <property type="project" value="UniProtKB-SubCell"/>
</dbReference>
<reference evidence="8 9" key="1">
    <citation type="submission" date="2019-04" db="EMBL/GenBank/DDBJ databases">
        <title>Draft genome sequence of Rickettsia asiatica Maytaro1284.</title>
        <authorList>
            <person name="Thu M."/>
            <person name="Qiu Y."/>
            <person name="Nakao R."/>
        </authorList>
    </citation>
    <scope>NUCLEOTIDE SEQUENCE [LARGE SCALE GENOMIC DNA]</scope>
    <source>
        <strain evidence="8 9">Maytaro1284</strain>
    </source>
</reference>
<evidence type="ECO:0000259" key="7">
    <source>
        <dbReference type="PROSITE" id="PS51208"/>
    </source>
</evidence>
<keyword evidence="2" id="KW-1134">Transmembrane beta strand</keyword>
<feature type="coiled-coil region" evidence="6">
    <location>
        <begin position="33"/>
        <end position="68"/>
    </location>
</feature>
<dbReference type="PROSITE" id="PS51208">
    <property type="entry name" value="AUTOTRANSPORTER"/>
    <property type="match status" value="1"/>
</dbReference>
<comment type="subcellular location">
    <subcellularLocation>
        <location evidence="1">Cell outer membrane</location>
    </subcellularLocation>
</comment>
<dbReference type="KEGG" id="ras:RAS_00610"/>
<keyword evidence="3" id="KW-0812">Transmembrane</keyword>
<evidence type="ECO:0000256" key="1">
    <source>
        <dbReference type="ARBA" id="ARBA00004442"/>
    </source>
</evidence>
<dbReference type="Proteomes" id="UP000321183">
    <property type="component" value="Chromosome"/>
</dbReference>
<dbReference type="NCBIfam" id="TIGR01414">
    <property type="entry name" value="autotrans_barl"/>
    <property type="match status" value="1"/>
</dbReference>
<dbReference type="Pfam" id="PF03797">
    <property type="entry name" value="Autotransporter"/>
    <property type="match status" value="1"/>
</dbReference>
<proteinExistence type="predicted"/>
<keyword evidence="9" id="KW-1185">Reference proteome</keyword>
<dbReference type="InterPro" id="IPR006315">
    <property type="entry name" value="OM_autotransptr_brl_dom"/>
</dbReference>
<evidence type="ECO:0000256" key="3">
    <source>
        <dbReference type="ARBA" id="ARBA00022692"/>
    </source>
</evidence>
<evidence type="ECO:0000256" key="5">
    <source>
        <dbReference type="ARBA" id="ARBA00023237"/>
    </source>
</evidence>
<feature type="domain" description="Autotransporter" evidence="7">
    <location>
        <begin position="223"/>
        <end position="434"/>
    </location>
</feature>
<protein>
    <recommendedName>
        <fullName evidence="7">Autotransporter domain-containing protein</fullName>
    </recommendedName>
</protein>
<keyword evidence="6" id="KW-0175">Coiled coil</keyword>
<dbReference type="AlphaFoldDB" id="A0A510G646"/>
<dbReference type="EMBL" id="AP019563">
    <property type="protein sequence ID" value="BBJ30952.1"/>
    <property type="molecule type" value="Genomic_DNA"/>
</dbReference>